<dbReference type="AlphaFoldDB" id="A0A165PM46"/>
<feature type="region of interest" description="Disordered" evidence="1">
    <location>
        <begin position="116"/>
        <end position="150"/>
    </location>
</feature>
<keyword evidence="3" id="KW-1185">Reference proteome</keyword>
<evidence type="ECO:0000313" key="3">
    <source>
        <dbReference type="Proteomes" id="UP000076727"/>
    </source>
</evidence>
<dbReference type="STRING" id="1314783.A0A165PM46"/>
<dbReference type="Proteomes" id="UP000076727">
    <property type="component" value="Unassembled WGS sequence"/>
</dbReference>
<reference evidence="2 3" key="1">
    <citation type="journal article" date="2016" name="Mol. Biol. Evol.">
        <title>Comparative Genomics of Early-Diverging Mushroom-Forming Fungi Provides Insights into the Origins of Lignocellulose Decay Capabilities.</title>
        <authorList>
            <person name="Nagy L.G."/>
            <person name="Riley R."/>
            <person name="Tritt A."/>
            <person name="Adam C."/>
            <person name="Daum C."/>
            <person name="Floudas D."/>
            <person name="Sun H."/>
            <person name="Yadav J.S."/>
            <person name="Pangilinan J."/>
            <person name="Larsson K.H."/>
            <person name="Matsuura K."/>
            <person name="Barry K."/>
            <person name="Labutti K."/>
            <person name="Kuo R."/>
            <person name="Ohm R.A."/>
            <person name="Bhattacharya S.S."/>
            <person name="Shirouzu T."/>
            <person name="Yoshinaga Y."/>
            <person name="Martin F.M."/>
            <person name="Grigoriev I.V."/>
            <person name="Hibbett D.S."/>
        </authorList>
    </citation>
    <scope>NUCLEOTIDE SEQUENCE [LARGE SCALE GENOMIC DNA]</scope>
    <source>
        <strain evidence="2 3">L-15889</strain>
    </source>
</reference>
<sequence length="190" mass="21240">MSTRLLLDPRKKHELADDLESFMHVLHRMCLRFVERSLMGMPVTLKNWVHAIFDVQDVRHEDGHDELVGGSPRHSHMRSDHDIVHITNPNTPLGELSLDTLTAICHRHYLAVEPPTVATSDDNSRSDAKHLAVSSGQVASKPGARPWQTPCSAVTPAESLSDRHLAILAAFANAVLEQTTQWESLRKTHD</sequence>
<name>A0A165PM46_9APHY</name>
<evidence type="ECO:0000256" key="1">
    <source>
        <dbReference type="SAM" id="MobiDB-lite"/>
    </source>
</evidence>
<organism evidence="2 3">
    <name type="scientific">Daedalea quercina L-15889</name>
    <dbReference type="NCBI Taxonomy" id="1314783"/>
    <lineage>
        <taxon>Eukaryota</taxon>
        <taxon>Fungi</taxon>
        <taxon>Dikarya</taxon>
        <taxon>Basidiomycota</taxon>
        <taxon>Agaricomycotina</taxon>
        <taxon>Agaricomycetes</taxon>
        <taxon>Polyporales</taxon>
        <taxon>Fomitopsis</taxon>
    </lineage>
</organism>
<evidence type="ECO:0000313" key="2">
    <source>
        <dbReference type="EMBL" id="KZT68380.1"/>
    </source>
</evidence>
<proteinExistence type="predicted"/>
<dbReference type="OrthoDB" id="2791154at2759"/>
<accession>A0A165PM46</accession>
<gene>
    <name evidence="2" type="ORF">DAEQUDRAFT_812171</name>
</gene>
<protein>
    <submittedName>
        <fullName evidence="2">Uncharacterized protein</fullName>
    </submittedName>
</protein>
<dbReference type="EMBL" id="KV429067">
    <property type="protein sequence ID" value="KZT68380.1"/>
    <property type="molecule type" value="Genomic_DNA"/>
</dbReference>